<dbReference type="InterPro" id="IPR009057">
    <property type="entry name" value="Homeodomain-like_sf"/>
</dbReference>
<dbReference type="InterPro" id="IPR002197">
    <property type="entry name" value="HTH_Fis"/>
</dbReference>
<dbReference type="Pfam" id="PF25601">
    <property type="entry name" value="AAA_lid_14"/>
    <property type="match status" value="1"/>
</dbReference>
<dbReference type="InterPro" id="IPR035965">
    <property type="entry name" value="PAS-like_dom_sf"/>
</dbReference>
<dbReference type="Pfam" id="PF00158">
    <property type="entry name" value="Sigma54_activat"/>
    <property type="match status" value="1"/>
</dbReference>
<keyword evidence="1" id="KW-0547">Nucleotide-binding</keyword>
<dbReference type="InterPro" id="IPR025943">
    <property type="entry name" value="Sigma_54_int_dom_ATP-bd_2"/>
</dbReference>
<dbReference type="AlphaFoldDB" id="A0A5K7ZCF9"/>
<dbReference type="SUPFAM" id="SSF46689">
    <property type="entry name" value="Homeodomain-like"/>
    <property type="match status" value="1"/>
</dbReference>
<name>A0A5K7ZCF9_9BACT</name>
<evidence type="ECO:0000256" key="4">
    <source>
        <dbReference type="ARBA" id="ARBA00023125"/>
    </source>
</evidence>
<keyword evidence="2" id="KW-0067">ATP-binding</keyword>
<dbReference type="InterPro" id="IPR025944">
    <property type="entry name" value="Sigma_54_int_dom_CS"/>
</dbReference>
<dbReference type="PROSITE" id="PS00676">
    <property type="entry name" value="SIGMA54_INTERACT_2"/>
    <property type="match status" value="1"/>
</dbReference>
<dbReference type="KEGG" id="dwd:DSCW_59170"/>
<dbReference type="InterPro" id="IPR025662">
    <property type="entry name" value="Sigma_54_int_dom_ATP-bd_1"/>
</dbReference>
<organism evidence="8 9">
    <name type="scientific">Desulfosarcina widdelii</name>
    <dbReference type="NCBI Taxonomy" id="947919"/>
    <lineage>
        <taxon>Bacteria</taxon>
        <taxon>Pseudomonadati</taxon>
        <taxon>Thermodesulfobacteriota</taxon>
        <taxon>Desulfobacteria</taxon>
        <taxon>Desulfobacterales</taxon>
        <taxon>Desulfosarcinaceae</taxon>
        <taxon>Desulfosarcina</taxon>
    </lineage>
</organism>
<protein>
    <submittedName>
        <fullName evidence="8">ATPase AAA</fullName>
    </submittedName>
</protein>
<dbReference type="PANTHER" id="PTHR32071:SF57">
    <property type="entry name" value="C4-DICARBOXYLATE TRANSPORT TRANSCRIPTIONAL REGULATORY PROTEIN DCTD"/>
    <property type="match status" value="1"/>
</dbReference>
<reference evidence="8 9" key="1">
    <citation type="submission" date="2019-11" db="EMBL/GenBank/DDBJ databases">
        <title>Comparative genomics of hydrocarbon-degrading Desulfosarcina strains.</title>
        <authorList>
            <person name="Watanabe M."/>
            <person name="Kojima H."/>
            <person name="Fukui M."/>
        </authorList>
    </citation>
    <scope>NUCLEOTIDE SEQUENCE [LARGE SCALE GENOMIC DNA]</scope>
    <source>
        <strain evidence="8 9">PP31</strain>
    </source>
</reference>
<evidence type="ECO:0000256" key="2">
    <source>
        <dbReference type="ARBA" id="ARBA00022840"/>
    </source>
</evidence>
<dbReference type="InterPro" id="IPR027417">
    <property type="entry name" value="P-loop_NTPase"/>
</dbReference>
<dbReference type="OrthoDB" id="236556at2"/>
<accession>A0A5K7ZCF9</accession>
<dbReference type="SUPFAM" id="SSF52540">
    <property type="entry name" value="P-loop containing nucleoside triphosphate hydrolases"/>
    <property type="match status" value="1"/>
</dbReference>
<dbReference type="Pfam" id="PF13188">
    <property type="entry name" value="PAS_8"/>
    <property type="match status" value="1"/>
</dbReference>
<keyword evidence="3" id="KW-0805">Transcription regulation</keyword>
<sequence length="575" mass="63897">MNNHFDQNRYSIQSFCDIVQPVIGAEVVVIDQDLIAVAGTGPFKKNIGSRRPKDSYVDLTLRSGESFVIGSAGETEQCLRCEMKSVCPYTSVLSGPIEYQNQVVGLFGILGYDKNQQKLIQRKSLFLSKIAKNIGDYIAKSFFDKNFSYYDFVTSQAMENIVNAIDQGVIITDYENNIIKVNQFAEEALKFKQDEYTGKDIGMLGEAVELVGSRSMSAGKASTRKSKFTAKATPIQHNDRPVGNVLLLQNNARSKPCSTIYNFGQKTTKPRLIGASGPMRKLKDLVTKVAANDSKILICGETGTGKELVAQRIHYNSPRASGPFVALNCGAVPETLIESELFGYVKGAFTDARKNGKTGKFELANGGTIFLDEIGNLPRTGQAKLLRILDNDILEKIGSESPIELNVRVICATNKNLPEMVENGHFMEDLYYRLNVVQIEVPPLRERKTDISLLLDFYIKEYNKRFGVNLMGFSSNALSYLLFYQWPGNVRELKNVIEYVCNLKTSGFADLKDLPPYMSPITAKSEKSNPEPINTEKLLIEEALRLFGNSTAGKQKAAKYLGISVSTLYRRLNIG</sequence>
<feature type="domain" description="PAS" evidence="7">
    <location>
        <begin position="154"/>
        <end position="199"/>
    </location>
</feature>
<dbReference type="PROSITE" id="PS50045">
    <property type="entry name" value="SIGMA54_INTERACT_4"/>
    <property type="match status" value="1"/>
</dbReference>
<dbReference type="PROSITE" id="PS00688">
    <property type="entry name" value="SIGMA54_INTERACT_3"/>
    <property type="match status" value="1"/>
</dbReference>
<dbReference type="Gene3D" id="1.10.8.60">
    <property type="match status" value="1"/>
</dbReference>
<evidence type="ECO:0000259" key="6">
    <source>
        <dbReference type="PROSITE" id="PS50045"/>
    </source>
</evidence>
<dbReference type="GO" id="GO:0043565">
    <property type="term" value="F:sequence-specific DNA binding"/>
    <property type="evidence" value="ECO:0007669"/>
    <property type="project" value="InterPro"/>
</dbReference>
<proteinExistence type="predicted"/>
<evidence type="ECO:0000256" key="5">
    <source>
        <dbReference type="ARBA" id="ARBA00023163"/>
    </source>
</evidence>
<dbReference type="FunFam" id="3.40.50.300:FF:000006">
    <property type="entry name" value="DNA-binding transcriptional regulator NtrC"/>
    <property type="match status" value="1"/>
</dbReference>
<dbReference type="SUPFAM" id="SSF55785">
    <property type="entry name" value="PYP-like sensor domain (PAS domain)"/>
    <property type="match status" value="1"/>
</dbReference>
<dbReference type="RefSeq" id="WP_155307130.1">
    <property type="nucleotide sequence ID" value="NZ_AP021875.1"/>
</dbReference>
<dbReference type="Proteomes" id="UP000427769">
    <property type="component" value="Chromosome"/>
</dbReference>
<dbReference type="SMART" id="SM00382">
    <property type="entry name" value="AAA"/>
    <property type="match status" value="1"/>
</dbReference>
<dbReference type="GO" id="GO:0006355">
    <property type="term" value="P:regulation of DNA-templated transcription"/>
    <property type="evidence" value="ECO:0007669"/>
    <property type="project" value="InterPro"/>
</dbReference>
<keyword evidence="5" id="KW-0804">Transcription</keyword>
<dbReference type="Pfam" id="PF02954">
    <property type="entry name" value="HTH_8"/>
    <property type="match status" value="1"/>
</dbReference>
<dbReference type="InterPro" id="IPR002078">
    <property type="entry name" value="Sigma_54_int"/>
</dbReference>
<gene>
    <name evidence="8" type="ORF">DSCW_59170</name>
</gene>
<dbReference type="CDD" id="cd00009">
    <property type="entry name" value="AAA"/>
    <property type="match status" value="1"/>
</dbReference>
<dbReference type="InterPro" id="IPR003593">
    <property type="entry name" value="AAA+_ATPase"/>
</dbReference>
<evidence type="ECO:0000313" key="9">
    <source>
        <dbReference type="Proteomes" id="UP000427769"/>
    </source>
</evidence>
<keyword evidence="4" id="KW-0238">DNA-binding</keyword>
<dbReference type="PANTHER" id="PTHR32071">
    <property type="entry name" value="TRANSCRIPTIONAL REGULATORY PROTEIN"/>
    <property type="match status" value="1"/>
</dbReference>
<evidence type="ECO:0000259" key="7">
    <source>
        <dbReference type="PROSITE" id="PS50112"/>
    </source>
</evidence>
<dbReference type="PROSITE" id="PS50112">
    <property type="entry name" value="PAS"/>
    <property type="match status" value="1"/>
</dbReference>
<dbReference type="Gene3D" id="1.10.10.60">
    <property type="entry name" value="Homeodomain-like"/>
    <property type="match status" value="1"/>
</dbReference>
<dbReference type="EMBL" id="AP021875">
    <property type="protein sequence ID" value="BBO78500.1"/>
    <property type="molecule type" value="Genomic_DNA"/>
</dbReference>
<evidence type="ECO:0000256" key="3">
    <source>
        <dbReference type="ARBA" id="ARBA00023015"/>
    </source>
</evidence>
<dbReference type="Gene3D" id="3.40.50.300">
    <property type="entry name" value="P-loop containing nucleotide triphosphate hydrolases"/>
    <property type="match status" value="1"/>
</dbReference>
<dbReference type="Gene3D" id="3.30.450.20">
    <property type="entry name" value="PAS domain"/>
    <property type="match status" value="1"/>
</dbReference>
<dbReference type="InterPro" id="IPR058031">
    <property type="entry name" value="AAA_lid_NorR"/>
</dbReference>
<evidence type="ECO:0000256" key="1">
    <source>
        <dbReference type="ARBA" id="ARBA00022741"/>
    </source>
</evidence>
<dbReference type="PROSITE" id="PS00675">
    <property type="entry name" value="SIGMA54_INTERACT_1"/>
    <property type="match status" value="1"/>
</dbReference>
<feature type="domain" description="Sigma-54 factor interaction" evidence="6">
    <location>
        <begin position="272"/>
        <end position="502"/>
    </location>
</feature>
<evidence type="ECO:0000313" key="8">
    <source>
        <dbReference type="EMBL" id="BBO78500.1"/>
    </source>
</evidence>
<keyword evidence="9" id="KW-1185">Reference proteome</keyword>
<dbReference type="InterPro" id="IPR000014">
    <property type="entry name" value="PAS"/>
</dbReference>
<dbReference type="GO" id="GO:0005524">
    <property type="term" value="F:ATP binding"/>
    <property type="evidence" value="ECO:0007669"/>
    <property type="project" value="UniProtKB-KW"/>
</dbReference>